<keyword evidence="2" id="KW-1185">Reference proteome</keyword>
<name>A0ABP7GKW7_9FLAO</name>
<evidence type="ECO:0000313" key="2">
    <source>
        <dbReference type="Proteomes" id="UP001500748"/>
    </source>
</evidence>
<accession>A0ABP7GKW7</accession>
<dbReference type="RefSeq" id="WP_345143243.1">
    <property type="nucleotide sequence ID" value="NZ_BAABDU010000003.1"/>
</dbReference>
<proteinExistence type="predicted"/>
<protein>
    <submittedName>
        <fullName evidence="1">Uncharacterized protein</fullName>
    </submittedName>
</protein>
<sequence>MKGIDHEIFDFDTEFAKGVTLEEAKVESIKRIREWWGKNKTAQKGIDFETFDFDAEFEKGLTPDEFKNEMHKRIKSYPWKK</sequence>
<gene>
    <name evidence="1" type="ORF">GCM10022423_18130</name>
</gene>
<organism evidence="1 2">
    <name type="scientific">Flavobacterium ginsengiterrae</name>
    <dbReference type="NCBI Taxonomy" id="871695"/>
    <lineage>
        <taxon>Bacteria</taxon>
        <taxon>Pseudomonadati</taxon>
        <taxon>Bacteroidota</taxon>
        <taxon>Flavobacteriia</taxon>
        <taxon>Flavobacteriales</taxon>
        <taxon>Flavobacteriaceae</taxon>
        <taxon>Flavobacterium</taxon>
    </lineage>
</organism>
<dbReference type="Proteomes" id="UP001500748">
    <property type="component" value="Unassembled WGS sequence"/>
</dbReference>
<evidence type="ECO:0000313" key="1">
    <source>
        <dbReference type="EMBL" id="GAA3765965.1"/>
    </source>
</evidence>
<reference evidence="2" key="1">
    <citation type="journal article" date="2019" name="Int. J. Syst. Evol. Microbiol.">
        <title>The Global Catalogue of Microorganisms (GCM) 10K type strain sequencing project: providing services to taxonomists for standard genome sequencing and annotation.</title>
        <authorList>
            <consortium name="The Broad Institute Genomics Platform"/>
            <consortium name="The Broad Institute Genome Sequencing Center for Infectious Disease"/>
            <person name="Wu L."/>
            <person name="Ma J."/>
        </authorList>
    </citation>
    <scope>NUCLEOTIDE SEQUENCE [LARGE SCALE GENOMIC DNA]</scope>
    <source>
        <strain evidence="2">JCM 17337</strain>
    </source>
</reference>
<comment type="caution">
    <text evidence="1">The sequence shown here is derived from an EMBL/GenBank/DDBJ whole genome shotgun (WGS) entry which is preliminary data.</text>
</comment>
<dbReference type="EMBL" id="BAABDU010000003">
    <property type="protein sequence ID" value="GAA3765965.1"/>
    <property type="molecule type" value="Genomic_DNA"/>
</dbReference>